<keyword evidence="2" id="KW-1185">Reference proteome</keyword>
<evidence type="ECO:0000313" key="1">
    <source>
        <dbReference type="EMBL" id="QDH92825.1"/>
    </source>
</evidence>
<gene>
    <name evidence="1" type="primary">40</name>
    <name evidence="1" type="ORF">SEA_BAKERY_40</name>
</gene>
<dbReference type="RefSeq" id="YP_010102954.1">
    <property type="nucleotide sequence ID" value="NC_055804.1"/>
</dbReference>
<dbReference type="EMBL" id="MK937603">
    <property type="protein sequence ID" value="QDH92825.1"/>
    <property type="molecule type" value="Genomic_DNA"/>
</dbReference>
<protein>
    <submittedName>
        <fullName evidence="1">Uncharacterized protein</fullName>
    </submittedName>
</protein>
<dbReference type="GeneID" id="65120808"/>
<reference evidence="1 2" key="1">
    <citation type="submission" date="2019-05" db="EMBL/GenBank/DDBJ databases">
        <authorList>
            <person name="Hammer B.W."/>
            <person name="Collado J."/>
            <person name="Fitzgerald H.N."/>
            <person name="Graziano A."/>
            <person name="Haggerty C.V."/>
            <person name="Kim S."/>
            <person name="Ogunsemowo I.H."/>
            <person name="Reddy N."/>
            <person name="Butela K.A."/>
            <person name="Garlena R.A."/>
            <person name="Russell D.A."/>
            <person name="Pope W.H."/>
            <person name="Jacobs-Sera D."/>
            <person name="Hatfull G.F."/>
        </authorList>
    </citation>
    <scope>NUCLEOTIDE SEQUENCE [LARGE SCALE GENOMIC DNA]</scope>
</reference>
<organism evidence="1 2">
    <name type="scientific">Gordonia phage Bakery</name>
    <dbReference type="NCBI Taxonomy" id="2591205"/>
    <lineage>
        <taxon>Viruses</taxon>
        <taxon>Duplodnaviria</taxon>
        <taxon>Heunggongvirae</taxon>
        <taxon>Uroviricota</taxon>
        <taxon>Caudoviricetes</taxon>
        <taxon>Stackebrandtviridae</taxon>
        <taxon>Frickvirinae</taxon>
        <taxon>Wizardvirus</taxon>
        <taxon>Wizardvirus bakery</taxon>
    </lineage>
</organism>
<accession>A0A514DGU1</accession>
<evidence type="ECO:0000313" key="2">
    <source>
        <dbReference type="Proteomes" id="UP000318284"/>
    </source>
</evidence>
<proteinExistence type="predicted"/>
<name>A0A514DGU1_9CAUD</name>
<dbReference type="KEGG" id="vg:65120808"/>
<dbReference type="Proteomes" id="UP000318284">
    <property type="component" value="Segment"/>
</dbReference>
<sequence>MFEFDIDTSLGLCEFPGCSQWATTVTERTEHWLADPELSDDGWANVCTDHAPAS</sequence>